<keyword evidence="1" id="KW-0472">Membrane</keyword>
<organism evidence="3 4">
    <name type="scientific">Aldrovandia affinis</name>
    <dbReference type="NCBI Taxonomy" id="143900"/>
    <lineage>
        <taxon>Eukaryota</taxon>
        <taxon>Metazoa</taxon>
        <taxon>Chordata</taxon>
        <taxon>Craniata</taxon>
        <taxon>Vertebrata</taxon>
        <taxon>Euteleostomi</taxon>
        <taxon>Actinopterygii</taxon>
        <taxon>Neopterygii</taxon>
        <taxon>Teleostei</taxon>
        <taxon>Notacanthiformes</taxon>
        <taxon>Halosauridae</taxon>
        <taxon>Aldrovandia</taxon>
    </lineage>
</organism>
<dbReference type="Proteomes" id="UP001221898">
    <property type="component" value="Unassembled WGS sequence"/>
</dbReference>
<sequence length="1104" mass="124028">MRITGSFRFVTSVAFSLGVLSLAQCRNTSHTTPALRHPGAAAIAAGDFVRFDNAPDVVIDGYNLSVRYLCSRPCVVQVEVLVSSGRRNGVPTFRRSWRQQKRLDMPRTRPQVLRFPDAVAYRSDFFVRRTAYAPDVMLRAWLNHLVGRPGEEGSVHGDGSGYHQALARTFRLLETVPPSLRPAKQHTACLSWGAGLMWQLTNQMQVRKCPLESGMVHILKFPLASTGERFGLIHRFNPFINKDLERNRLAAIPDARVTLSVWIYLLSWCASKLCGIIHHIGSDNMYGTPLILQTNTGDILFQVRLSSGQDVAFKTHKALPLRTWLLLDCFIEGSMVELQISTITETRIQLHTFDFQNEVHYNDTAGYFVIGGDKYVPGINGYFGPIRYHRLKDKKVVNPLFPKRTLMQLDETHRTCEETKEAVAAFFRVLKESEEVAHHRTCWSLYMDWKSRFGRPTCRAPPWSQRAKRLYRLLLEVLHSTEPGFLSCLYGSGDRRCTLRFGTRAFEFALHRITHGSAPGFGVGASLIPLLQLSGCLGLHKAYYLLAIMHLAGLGVPTDILQGHVYSLIAAQADERLALMHLGYKHAQGIDGFPRDYGMAYSYYANVGKQTCADRQKVASLKQYTTEKVLLSDNEALRSQSHQTDVYHFLQFQAERGDIESQKMLARILFWGQQGVSKDVGAAAKWFAKSAMETRDAISMYDYSILLFKGQGVKKNRTLALKLMQKAASMGLQEALNGMGWYYSSIMADTETALKYFEKAAKNGSKEAVYNLGVFHLNGNYPGKRKNETAAFQHFLRAGLSGHFEATVLSAWYYASGNLHSVPRDPERAVWMLKRVCEKNGYLGYVVRTGLKAYLRGSRQEALLSYILAAEAGLGVAQNNAAHLCEEMGPKYSFRCEWRYHNYSTFNDLPHYTGFLKMGDYYYHGLRDEQPDVSMAMFMYSRAGLAGSAEGIFNLAILIEEGHRVSEKILEQLNISIGNRPDIGVVLEKLYQRCRAYEGHLDLSPCSLALFRIQLGRAWRAFINHPAQCLLVYVIGTALIAALLSSVIQGISNRAPTVQFQAGSLRSHNMGQGAEPSPANQDEVMRNGWLGRVTKLLMLAGALE</sequence>
<keyword evidence="4" id="KW-1185">Reference proteome</keyword>
<keyword evidence="1" id="KW-0812">Transmembrane</keyword>
<dbReference type="InterPro" id="IPR011990">
    <property type="entry name" value="TPR-like_helical_dom_sf"/>
</dbReference>
<evidence type="ECO:0000313" key="3">
    <source>
        <dbReference type="EMBL" id="KAJ8397472.1"/>
    </source>
</evidence>
<dbReference type="SUPFAM" id="SSF81901">
    <property type="entry name" value="HCP-like"/>
    <property type="match status" value="3"/>
</dbReference>
<evidence type="ECO:0000313" key="4">
    <source>
        <dbReference type="Proteomes" id="UP001221898"/>
    </source>
</evidence>
<dbReference type="Pfam" id="PF08238">
    <property type="entry name" value="Sel1"/>
    <property type="match status" value="8"/>
</dbReference>
<dbReference type="PANTHER" id="PTHR44444">
    <property type="entry name" value="PROTEIN SEL-1 HOMOLOG 3"/>
    <property type="match status" value="1"/>
</dbReference>
<evidence type="ECO:0000256" key="1">
    <source>
        <dbReference type="SAM" id="Phobius"/>
    </source>
</evidence>
<reference evidence="3" key="1">
    <citation type="journal article" date="2023" name="Science">
        <title>Genome structures resolve the early diversification of teleost fishes.</title>
        <authorList>
            <person name="Parey E."/>
            <person name="Louis A."/>
            <person name="Montfort J."/>
            <person name="Bouchez O."/>
            <person name="Roques C."/>
            <person name="Iampietro C."/>
            <person name="Lluch J."/>
            <person name="Castinel A."/>
            <person name="Donnadieu C."/>
            <person name="Desvignes T."/>
            <person name="Floi Bucao C."/>
            <person name="Jouanno E."/>
            <person name="Wen M."/>
            <person name="Mejri S."/>
            <person name="Dirks R."/>
            <person name="Jansen H."/>
            <person name="Henkel C."/>
            <person name="Chen W.J."/>
            <person name="Zahm M."/>
            <person name="Cabau C."/>
            <person name="Klopp C."/>
            <person name="Thompson A.W."/>
            <person name="Robinson-Rechavi M."/>
            <person name="Braasch I."/>
            <person name="Lecointre G."/>
            <person name="Bobe J."/>
            <person name="Postlethwait J.H."/>
            <person name="Berthelot C."/>
            <person name="Roest Crollius H."/>
            <person name="Guiguen Y."/>
        </authorList>
    </citation>
    <scope>NUCLEOTIDE SEQUENCE</scope>
    <source>
        <strain evidence="3">NC1722</strain>
    </source>
</reference>
<feature type="transmembrane region" description="Helical" evidence="1">
    <location>
        <begin position="1030"/>
        <end position="1051"/>
    </location>
</feature>
<dbReference type="Gene3D" id="1.25.40.10">
    <property type="entry name" value="Tetratricopeptide repeat domain"/>
    <property type="match status" value="2"/>
</dbReference>
<dbReference type="InterPro" id="IPR006597">
    <property type="entry name" value="Sel1-like"/>
</dbReference>
<feature type="signal peptide" evidence="2">
    <location>
        <begin position="1"/>
        <end position="25"/>
    </location>
</feature>
<dbReference type="SMART" id="SM00671">
    <property type="entry name" value="SEL1"/>
    <property type="match status" value="8"/>
</dbReference>
<gene>
    <name evidence="3" type="ORF">AAFF_G00437480</name>
</gene>
<name>A0AAD7S7L6_9TELE</name>
<dbReference type="InterPro" id="IPR042756">
    <property type="entry name" value="Sel-1L3"/>
</dbReference>
<dbReference type="EMBL" id="JAINUG010000097">
    <property type="protein sequence ID" value="KAJ8397472.1"/>
    <property type="molecule type" value="Genomic_DNA"/>
</dbReference>
<keyword evidence="2" id="KW-0732">Signal</keyword>
<dbReference type="PANTHER" id="PTHR44444:SF1">
    <property type="entry name" value="PROTEIN SEL-1 HOMOLOG 3"/>
    <property type="match status" value="1"/>
</dbReference>
<comment type="caution">
    <text evidence="3">The sequence shown here is derived from an EMBL/GenBank/DDBJ whole genome shotgun (WGS) entry which is preliminary data.</text>
</comment>
<evidence type="ECO:0000256" key="2">
    <source>
        <dbReference type="SAM" id="SignalP"/>
    </source>
</evidence>
<feature type="chain" id="PRO_5042200106" evidence="2">
    <location>
        <begin position="26"/>
        <end position="1104"/>
    </location>
</feature>
<protein>
    <submittedName>
        <fullName evidence="3">Uncharacterized protein</fullName>
    </submittedName>
</protein>
<dbReference type="AlphaFoldDB" id="A0AAD7S7L6"/>
<accession>A0AAD7S7L6</accession>
<proteinExistence type="predicted"/>
<keyword evidence="1" id="KW-1133">Transmembrane helix</keyword>